<sequence length="59" mass="6528">MLHKIMAAKPIVVALFFSMLILRVTRMQPAYISSFDRRGAKFSDMGNPWGLVKTAAAGD</sequence>
<dbReference type="Proteomes" id="UP000217648">
    <property type="component" value="Unassembled WGS sequence"/>
</dbReference>
<reference evidence="1 2" key="1">
    <citation type="submission" date="2017-09" db="EMBL/GenBank/DDBJ databases">
        <title>Mdr eskape-Ghana.</title>
        <authorList>
            <person name="Agyepong N."/>
            <person name="Janice J."/>
            <person name="Samuelsen O."/>
            <person name="Owusu-Ofori A."/>
            <person name="Sundsfjord A."/>
            <person name="Essack S."/>
            <person name="Pedersen T."/>
        </authorList>
    </citation>
    <scope>NUCLEOTIDE SEQUENCE [LARGE SCALE GENOMIC DNA]</scope>
    <source>
        <strain evidence="1 2">46</strain>
    </source>
</reference>
<gene>
    <name evidence="1" type="ORF">CP911_00440</name>
</gene>
<evidence type="ECO:0000313" key="2">
    <source>
        <dbReference type="Proteomes" id="UP000217648"/>
    </source>
</evidence>
<protein>
    <submittedName>
        <fullName evidence="1">Uncharacterized protein</fullName>
    </submittedName>
</protein>
<comment type="caution">
    <text evidence="1">The sequence shown here is derived from an EMBL/GenBank/DDBJ whole genome shotgun (WGS) entry which is preliminary data.</text>
</comment>
<dbReference type="EMBL" id="NXHG01000001">
    <property type="protein sequence ID" value="PCM63067.1"/>
    <property type="molecule type" value="Genomic_DNA"/>
</dbReference>
<evidence type="ECO:0000313" key="1">
    <source>
        <dbReference type="EMBL" id="PCM63067.1"/>
    </source>
</evidence>
<accession>A0A2A5MQB0</accession>
<proteinExistence type="predicted"/>
<organism evidence="1 2">
    <name type="scientific">Klebsiella quasipneumoniae</name>
    <dbReference type="NCBI Taxonomy" id="1463165"/>
    <lineage>
        <taxon>Bacteria</taxon>
        <taxon>Pseudomonadati</taxon>
        <taxon>Pseudomonadota</taxon>
        <taxon>Gammaproteobacteria</taxon>
        <taxon>Enterobacterales</taxon>
        <taxon>Enterobacteriaceae</taxon>
        <taxon>Klebsiella/Raoultella group</taxon>
        <taxon>Klebsiella</taxon>
        <taxon>Klebsiella pneumoniae complex</taxon>
    </lineage>
</organism>
<name>A0A2A5MQB0_9ENTR</name>
<dbReference type="AlphaFoldDB" id="A0A2A5MQB0"/>